<feature type="transmembrane region" description="Helical" evidence="6">
    <location>
        <begin position="110"/>
        <end position="131"/>
    </location>
</feature>
<evidence type="ECO:0000256" key="4">
    <source>
        <dbReference type="ARBA" id="ARBA00022989"/>
    </source>
</evidence>
<evidence type="ECO:0000256" key="5">
    <source>
        <dbReference type="ARBA" id="ARBA00023136"/>
    </source>
</evidence>
<dbReference type="Pfam" id="PF01384">
    <property type="entry name" value="PHO4"/>
    <property type="match status" value="1"/>
</dbReference>
<comment type="subcellular location">
    <subcellularLocation>
        <location evidence="1">Membrane</location>
        <topology evidence="1">Multi-pass membrane protein</topology>
    </subcellularLocation>
</comment>
<feature type="transmembrane region" description="Helical" evidence="6">
    <location>
        <begin position="304"/>
        <end position="330"/>
    </location>
</feature>
<feature type="transmembrane region" description="Helical" evidence="6">
    <location>
        <begin position="216"/>
        <end position="242"/>
    </location>
</feature>
<gene>
    <name evidence="7" type="ORF">NOF55_13280</name>
</gene>
<evidence type="ECO:0000256" key="3">
    <source>
        <dbReference type="ARBA" id="ARBA00022692"/>
    </source>
</evidence>
<dbReference type="PANTHER" id="PTHR11101:SF80">
    <property type="entry name" value="PHOSPHATE TRANSPORTER"/>
    <property type="match status" value="1"/>
</dbReference>
<dbReference type="RefSeq" id="WP_306411865.1">
    <property type="nucleotide sequence ID" value="NZ_JANFPI010000004.1"/>
</dbReference>
<protein>
    <submittedName>
        <fullName evidence="7">Inorganic phosphate transporter</fullName>
    </submittedName>
</protein>
<keyword evidence="4 6" id="KW-1133">Transmembrane helix</keyword>
<dbReference type="Proteomes" id="UP001208771">
    <property type="component" value="Unassembled WGS sequence"/>
</dbReference>
<keyword evidence="8" id="KW-1185">Reference proteome</keyword>
<proteinExistence type="predicted"/>
<feature type="transmembrane region" description="Helical" evidence="6">
    <location>
        <begin position="138"/>
        <end position="164"/>
    </location>
</feature>
<dbReference type="GO" id="GO:0016020">
    <property type="term" value="C:membrane"/>
    <property type="evidence" value="ECO:0007669"/>
    <property type="project" value="UniProtKB-SubCell"/>
</dbReference>
<evidence type="ECO:0000313" key="8">
    <source>
        <dbReference type="Proteomes" id="UP001208771"/>
    </source>
</evidence>
<dbReference type="EMBL" id="JANFPI010000004">
    <property type="protein sequence ID" value="MCX8998077.1"/>
    <property type="molecule type" value="Genomic_DNA"/>
</dbReference>
<dbReference type="AlphaFoldDB" id="A0AAE3SVC9"/>
<name>A0AAE3SVC9_9HYPH</name>
<keyword evidence="5 6" id="KW-0472">Membrane</keyword>
<evidence type="ECO:0000256" key="1">
    <source>
        <dbReference type="ARBA" id="ARBA00004141"/>
    </source>
</evidence>
<keyword evidence="2" id="KW-0813">Transport</keyword>
<feature type="transmembrane region" description="Helical" evidence="6">
    <location>
        <begin position="79"/>
        <end position="98"/>
    </location>
</feature>
<dbReference type="PANTHER" id="PTHR11101">
    <property type="entry name" value="PHOSPHATE TRANSPORTER"/>
    <property type="match status" value="1"/>
</dbReference>
<keyword evidence="3 6" id="KW-0812">Transmembrane</keyword>
<dbReference type="GO" id="GO:0005315">
    <property type="term" value="F:phosphate transmembrane transporter activity"/>
    <property type="evidence" value="ECO:0007669"/>
    <property type="project" value="InterPro"/>
</dbReference>
<organism evidence="7 8">
    <name type="scientific">Ectorhizobium quercum</name>
    <dbReference type="NCBI Taxonomy" id="2965071"/>
    <lineage>
        <taxon>Bacteria</taxon>
        <taxon>Pseudomonadati</taxon>
        <taxon>Pseudomonadota</taxon>
        <taxon>Alphaproteobacteria</taxon>
        <taxon>Hyphomicrobiales</taxon>
        <taxon>Rhizobiaceae</taxon>
        <taxon>Ectorhizobium</taxon>
    </lineage>
</organism>
<accession>A0AAE3SVC9</accession>
<reference evidence="7" key="1">
    <citation type="submission" date="2022-07" db="EMBL/GenBank/DDBJ databases">
        <title>Ectorhizobium quercum gen.nov., sp. nov.</title>
        <authorList>
            <person name="Ma T."/>
            <person name="Li Y."/>
        </authorList>
    </citation>
    <scope>NUCLEOTIDE SEQUENCE</scope>
    <source>
        <strain evidence="7">BDR2-2</strain>
    </source>
</reference>
<evidence type="ECO:0000256" key="6">
    <source>
        <dbReference type="SAM" id="Phobius"/>
    </source>
</evidence>
<comment type="caution">
    <text evidence="7">The sequence shown here is derived from an EMBL/GenBank/DDBJ whole genome shotgun (WGS) entry which is preliminary data.</text>
</comment>
<evidence type="ECO:0000313" key="7">
    <source>
        <dbReference type="EMBL" id="MCX8998077.1"/>
    </source>
</evidence>
<evidence type="ECO:0000256" key="2">
    <source>
        <dbReference type="ARBA" id="ARBA00022448"/>
    </source>
</evidence>
<sequence>MDASLALPLLVALIGVALFFDFLNGLHDAANSIATIVSTRVLKPQYAVAWAAFFNFIAFLFFGLHVANTLGTGIIDPHIVSPQVIFAALTGAILWNIITWRFGIPSSSSHALIGGLVGAGLAKVGPSSIVASGLLKTVFAIALSPMVGFLLALTLILLVSWGFLRQTPFAVDRTFRFMQFVSASMYSLGHGGNDAQKTMGIIAVLLFSQGHLGAEFYVPFWVVITCQSAMALGTLFGGWRIVHTMGSKITRLNPMQGFCAETGGALTLFGATFLGIPVSTTHTITGAIIGVGAARRTSAVRWGIAGNIVVAWVVTLPSAAVISALTYYIASLFG</sequence>
<dbReference type="InterPro" id="IPR001204">
    <property type="entry name" value="Phos_transporter"/>
</dbReference>
<feature type="transmembrane region" description="Helical" evidence="6">
    <location>
        <begin position="47"/>
        <end position="67"/>
    </location>
</feature>
<dbReference type="GO" id="GO:0035435">
    <property type="term" value="P:phosphate ion transmembrane transport"/>
    <property type="evidence" value="ECO:0007669"/>
    <property type="project" value="TreeGrafter"/>
</dbReference>